<dbReference type="GO" id="GO:0032259">
    <property type="term" value="P:methylation"/>
    <property type="evidence" value="ECO:0007669"/>
    <property type="project" value="UniProtKB-KW"/>
</dbReference>
<evidence type="ECO:0000313" key="8">
    <source>
        <dbReference type="EMBL" id="CYU26459.1"/>
    </source>
</evidence>
<keyword evidence="4" id="KW-0949">S-adenosyl-L-methionine</keyword>
<evidence type="ECO:0000256" key="4">
    <source>
        <dbReference type="ARBA" id="ARBA00022691"/>
    </source>
</evidence>
<dbReference type="PANTHER" id="PTHR42933">
    <property type="entry name" value="SLR6095 PROTEIN"/>
    <property type="match status" value="1"/>
</dbReference>
<dbReference type="InterPro" id="IPR003356">
    <property type="entry name" value="DNA_methylase_A-5"/>
</dbReference>
<dbReference type="InterPro" id="IPR029063">
    <property type="entry name" value="SAM-dependent_MTases_sf"/>
</dbReference>
<dbReference type="InterPro" id="IPR002052">
    <property type="entry name" value="DNA_methylase_N6_adenine_CS"/>
</dbReference>
<proteinExistence type="predicted"/>
<dbReference type="Gene3D" id="3.40.50.150">
    <property type="entry name" value="Vaccinia Virus protein VP39"/>
    <property type="match status" value="1"/>
</dbReference>
<dbReference type="PANTHER" id="PTHR42933:SF1">
    <property type="entry name" value="SITE-SPECIFIC DNA-METHYLTRANSFERASE (ADENINE-SPECIFIC)"/>
    <property type="match status" value="1"/>
</dbReference>
<protein>
    <recommendedName>
        <fullName evidence="1">site-specific DNA-methyltransferase (adenine-specific)</fullName>
        <ecNumber evidence="1">2.1.1.72</ecNumber>
    </recommendedName>
</protein>
<evidence type="ECO:0000313" key="9">
    <source>
        <dbReference type="EMBL" id="CYU39883.1"/>
    </source>
</evidence>
<accession>A0A116KAA2</accession>
<reference evidence="8 10" key="1">
    <citation type="submission" date="2016-02" db="EMBL/GenBank/DDBJ databases">
        <authorList>
            <consortium name="Pathogen Informatics"/>
        </authorList>
    </citation>
    <scope>NUCLEOTIDE SEQUENCE [LARGE SCALE GENOMIC DNA]</scope>
    <source>
        <strain evidence="8 10">LSS23</strain>
    </source>
</reference>
<evidence type="ECO:0000313" key="10">
    <source>
        <dbReference type="Proteomes" id="UP000073434"/>
    </source>
</evidence>
<gene>
    <name evidence="8" type="primary">hsdM_1</name>
    <name evidence="9" type="synonym">hsdM_2</name>
    <name evidence="8" type="ORF">ERS132385_00396</name>
    <name evidence="9" type="ORF">ERS132385_00729</name>
</gene>
<name>A0A116KAA2_STRSU</name>
<feature type="domain" description="DNA methylase adenine-specific" evidence="7">
    <location>
        <begin position="65"/>
        <end position="344"/>
    </location>
</feature>
<evidence type="ECO:0000256" key="6">
    <source>
        <dbReference type="ARBA" id="ARBA00047942"/>
    </source>
</evidence>
<dbReference type="PROSITE" id="PS00092">
    <property type="entry name" value="N6_MTASE"/>
    <property type="match status" value="1"/>
</dbReference>
<dbReference type="GO" id="GO:0008170">
    <property type="term" value="F:N-methyltransferase activity"/>
    <property type="evidence" value="ECO:0007669"/>
    <property type="project" value="InterPro"/>
</dbReference>
<dbReference type="GO" id="GO:0003677">
    <property type="term" value="F:DNA binding"/>
    <property type="evidence" value="ECO:0007669"/>
    <property type="project" value="InterPro"/>
</dbReference>
<dbReference type="InterPro" id="IPR051537">
    <property type="entry name" value="DNA_Adenine_Mtase"/>
</dbReference>
<dbReference type="SUPFAM" id="SSF53335">
    <property type="entry name" value="S-adenosyl-L-methionine-dependent methyltransferases"/>
    <property type="match status" value="1"/>
</dbReference>
<dbReference type="GO" id="GO:0009007">
    <property type="term" value="F:site-specific DNA-methyltransferase (adenine-specific) activity"/>
    <property type="evidence" value="ECO:0007669"/>
    <property type="project" value="UniProtKB-EC"/>
</dbReference>
<dbReference type="AlphaFoldDB" id="A0A116KAA2"/>
<dbReference type="CDD" id="cd02440">
    <property type="entry name" value="AdoMet_MTases"/>
    <property type="match status" value="1"/>
</dbReference>
<keyword evidence="5" id="KW-0680">Restriction system</keyword>
<comment type="catalytic activity">
    <reaction evidence="6">
        <text>a 2'-deoxyadenosine in DNA + S-adenosyl-L-methionine = an N(6)-methyl-2'-deoxyadenosine in DNA + S-adenosyl-L-homocysteine + H(+)</text>
        <dbReference type="Rhea" id="RHEA:15197"/>
        <dbReference type="Rhea" id="RHEA-COMP:12418"/>
        <dbReference type="Rhea" id="RHEA-COMP:12419"/>
        <dbReference type="ChEBI" id="CHEBI:15378"/>
        <dbReference type="ChEBI" id="CHEBI:57856"/>
        <dbReference type="ChEBI" id="CHEBI:59789"/>
        <dbReference type="ChEBI" id="CHEBI:90615"/>
        <dbReference type="ChEBI" id="CHEBI:90616"/>
        <dbReference type="EC" id="2.1.1.72"/>
    </reaction>
</comment>
<evidence type="ECO:0000256" key="1">
    <source>
        <dbReference type="ARBA" id="ARBA00011900"/>
    </source>
</evidence>
<dbReference type="EMBL" id="FIFW01000003">
    <property type="protein sequence ID" value="CYU26459.1"/>
    <property type="molecule type" value="Genomic_DNA"/>
</dbReference>
<evidence type="ECO:0000259" key="7">
    <source>
        <dbReference type="Pfam" id="PF02384"/>
    </source>
</evidence>
<dbReference type="PRINTS" id="PR00507">
    <property type="entry name" value="N12N6MTFRASE"/>
</dbReference>
<dbReference type="Pfam" id="PF02384">
    <property type="entry name" value="N6_Mtase"/>
    <property type="match status" value="1"/>
</dbReference>
<dbReference type="EMBL" id="FIFW01000005">
    <property type="protein sequence ID" value="CYU39883.1"/>
    <property type="molecule type" value="Genomic_DNA"/>
</dbReference>
<evidence type="ECO:0000256" key="5">
    <source>
        <dbReference type="ARBA" id="ARBA00022747"/>
    </source>
</evidence>
<evidence type="ECO:0000256" key="2">
    <source>
        <dbReference type="ARBA" id="ARBA00022603"/>
    </source>
</evidence>
<sequence>MTIRESILEICGVKEVFEVPQTLMTKLFSPEQSDLLARIAIIYGDRQLDQFRDFFQEEGADRKKLKQDYTPDGVAELLARVSRSGKSLADICAGTGSLTIQYLNHHPDVEFVRCEEFSARVIPFLLINLAIRKIDAEVIHGDSLTREHFNVYAIRDGVIRQIDSPTDRKVDVVISNPPYSMAWTPISDERFDRYGLAPKTKADFAFLLHGFHQLEEDGAMSLILPHGVLFRGNSEGTIRQQLLEHGVIDSIIGLAPNLFLNTGIPVAILLLRKGRSQKDVFFVDAKDEFTKGKAQNSLDVEHIKKIAAVVSLRMTTERFSYLADWEELVENGFNLNIPRYVDTFIPEEVQPLGVILRELIEIDKEIAETEREFARLFGQLVATDPTEQEELENDQQLLSKYVDKPSLSELIKEESEQLTLW</sequence>
<dbReference type="GO" id="GO:0009307">
    <property type="term" value="P:DNA restriction-modification system"/>
    <property type="evidence" value="ECO:0007669"/>
    <property type="project" value="UniProtKB-KW"/>
</dbReference>
<keyword evidence="3 8" id="KW-0808">Transferase</keyword>
<keyword evidence="2 8" id="KW-0489">Methyltransferase</keyword>
<dbReference type="EC" id="2.1.1.72" evidence="1"/>
<evidence type="ECO:0000256" key="3">
    <source>
        <dbReference type="ARBA" id="ARBA00022679"/>
    </source>
</evidence>
<dbReference type="Proteomes" id="UP000073434">
    <property type="component" value="Unassembled WGS sequence"/>
</dbReference>
<organism evidence="8 10">
    <name type="scientific">Streptococcus suis</name>
    <dbReference type="NCBI Taxonomy" id="1307"/>
    <lineage>
        <taxon>Bacteria</taxon>
        <taxon>Bacillati</taxon>
        <taxon>Bacillota</taxon>
        <taxon>Bacilli</taxon>
        <taxon>Lactobacillales</taxon>
        <taxon>Streptococcaceae</taxon>
        <taxon>Streptococcus</taxon>
    </lineage>
</organism>